<keyword evidence="4" id="KW-1185">Reference proteome</keyword>
<evidence type="ECO:0000256" key="2">
    <source>
        <dbReference type="SAM" id="MobiDB-lite"/>
    </source>
</evidence>
<dbReference type="InterPro" id="IPR019438">
    <property type="entry name" value="Q_salvage"/>
</dbReference>
<accession>A0A4V4HII5</accession>
<sequence length="402" mass="43959">MASFPPSGEYLDSIRNSSRSLCEKSGIKIDRDAITRLFSSPAFLSSFQRVSKAHGLALPLKFPSPLSELNLLSVLSLLNFGSGYRRPLHENAGRGAWDCIRALVFSMYISSSTGEDDLLSAKGMQNISEANVAQLIGVDVYVEKPHESIPGVTVGELGGPLYDLVKLITGVLNETGKLLLGASYPDLGSFVVESLREGSRIKSSSQGPNADVETVLEKLVRFLPAFQDMAVVDGQPIYCFKKALFLIHAVSVRFGTVSPPPFPIPDTSQIPVFSDNVLPSLLIHLGVMDVLSSPSLSHLFADARSPEKLDGLLDNAPAVQPDASKQPPNEGPIITSDQAYSLRAGAIYACEVMVEVANRIGDPPWMKNIRLSDMDMWLWSVAKDRVDYRKLERFVLRETVYF</sequence>
<comment type="catalytic activity">
    <reaction evidence="1">
        <text>queuosine 5'-phosphate + H2O = queuine + D-ribose 5-phosphate</text>
        <dbReference type="Rhea" id="RHEA:75387"/>
        <dbReference type="ChEBI" id="CHEBI:15377"/>
        <dbReference type="ChEBI" id="CHEBI:17433"/>
        <dbReference type="ChEBI" id="CHEBI:78346"/>
        <dbReference type="ChEBI" id="CHEBI:194371"/>
    </reaction>
    <physiologicalReaction direction="left-to-right" evidence="1">
        <dbReference type="Rhea" id="RHEA:75388"/>
    </physiologicalReaction>
</comment>
<dbReference type="OrthoDB" id="416777at2759"/>
<dbReference type="PANTHER" id="PTHR21314">
    <property type="entry name" value="QUEUOSINE 5'-PHOSPHATE N-GLYCOSYLASE_HYDROLASE-RELATED"/>
    <property type="match status" value="1"/>
</dbReference>
<dbReference type="GO" id="GO:0016787">
    <property type="term" value="F:hydrolase activity"/>
    <property type="evidence" value="ECO:0007669"/>
    <property type="project" value="UniProtKB-KW"/>
</dbReference>
<reference evidence="3 4" key="1">
    <citation type="journal article" date="2019" name="Nat. Ecol. Evol.">
        <title>Megaphylogeny resolves global patterns of mushroom evolution.</title>
        <authorList>
            <person name="Varga T."/>
            <person name="Krizsan K."/>
            <person name="Foldi C."/>
            <person name="Dima B."/>
            <person name="Sanchez-Garcia M."/>
            <person name="Sanchez-Ramirez S."/>
            <person name="Szollosi G.J."/>
            <person name="Szarkandi J.G."/>
            <person name="Papp V."/>
            <person name="Albert L."/>
            <person name="Andreopoulos W."/>
            <person name="Angelini C."/>
            <person name="Antonin V."/>
            <person name="Barry K.W."/>
            <person name="Bougher N.L."/>
            <person name="Buchanan P."/>
            <person name="Buyck B."/>
            <person name="Bense V."/>
            <person name="Catcheside P."/>
            <person name="Chovatia M."/>
            <person name="Cooper J."/>
            <person name="Damon W."/>
            <person name="Desjardin D."/>
            <person name="Finy P."/>
            <person name="Geml J."/>
            <person name="Haridas S."/>
            <person name="Hughes K."/>
            <person name="Justo A."/>
            <person name="Karasinski D."/>
            <person name="Kautmanova I."/>
            <person name="Kiss B."/>
            <person name="Kocsube S."/>
            <person name="Kotiranta H."/>
            <person name="LaButti K.M."/>
            <person name="Lechner B.E."/>
            <person name="Liimatainen K."/>
            <person name="Lipzen A."/>
            <person name="Lukacs Z."/>
            <person name="Mihaltcheva S."/>
            <person name="Morgado L.N."/>
            <person name="Niskanen T."/>
            <person name="Noordeloos M.E."/>
            <person name="Ohm R.A."/>
            <person name="Ortiz-Santana B."/>
            <person name="Ovrebo C."/>
            <person name="Racz N."/>
            <person name="Riley R."/>
            <person name="Savchenko A."/>
            <person name="Shiryaev A."/>
            <person name="Soop K."/>
            <person name="Spirin V."/>
            <person name="Szebenyi C."/>
            <person name="Tomsovsky M."/>
            <person name="Tulloss R.E."/>
            <person name="Uehling J."/>
            <person name="Grigoriev I.V."/>
            <person name="Vagvolgyi C."/>
            <person name="Papp T."/>
            <person name="Martin F.M."/>
            <person name="Miettinen O."/>
            <person name="Hibbett D.S."/>
            <person name="Nagy L.G."/>
        </authorList>
    </citation>
    <scope>NUCLEOTIDE SEQUENCE [LARGE SCALE GENOMIC DNA]</scope>
    <source>
        <strain evidence="3 4">CBS 962.96</strain>
    </source>
</reference>
<evidence type="ECO:0000256" key="1">
    <source>
        <dbReference type="RuleBase" id="RU365002"/>
    </source>
</evidence>
<dbReference type="EC" id="3.2.2.-" evidence="1"/>
<protein>
    <recommendedName>
        <fullName evidence="1">Queuosine 5'-phosphate N-glycosylase/hydrolase</fullName>
        <ecNumber evidence="1">3.2.2.-</ecNumber>
    </recommendedName>
    <alternativeName>
        <fullName evidence="1">Queuosine-nucleotide N-glycosylase/hydrolase</fullName>
    </alternativeName>
</protein>
<name>A0A4V4HII5_DENBC</name>
<dbReference type="Proteomes" id="UP000297245">
    <property type="component" value="Unassembled WGS sequence"/>
</dbReference>
<comment type="function">
    <text evidence="1">Catalyzes the hydrolysis of queuosine 5'-phosphate, releasing the nucleobase queuine (q). Is required for salvage of queuine from exogenous queuosine (Q) that is imported and then converted to queuosine 5'-phosphate intracellularly.</text>
</comment>
<dbReference type="PANTHER" id="PTHR21314:SF1">
    <property type="entry name" value="QUEUOSINE SALVAGE PROTEIN"/>
    <property type="match status" value="1"/>
</dbReference>
<dbReference type="AlphaFoldDB" id="A0A4V4HII5"/>
<evidence type="ECO:0000313" key="3">
    <source>
        <dbReference type="EMBL" id="THV06786.1"/>
    </source>
</evidence>
<organism evidence="3 4">
    <name type="scientific">Dendrothele bispora (strain CBS 962.96)</name>
    <dbReference type="NCBI Taxonomy" id="1314807"/>
    <lineage>
        <taxon>Eukaryota</taxon>
        <taxon>Fungi</taxon>
        <taxon>Dikarya</taxon>
        <taxon>Basidiomycota</taxon>
        <taxon>Agaricomycotina</taxon>
        <taxon>Agaricomycetes</taxon>
        <taxon>Agaricomycetidae</taxon>
        <taxon>Agaricales</taxon>
        <taxon>Agaricales incertae sedis</taxon>
        <taxon>Dendrothele</taxon>
    </lineage>
</organism>
<feature type="region of interest" description="Disordered" evidence="2">
    <location>
        <begin position="314"/>
        <end position="333"/>
    </location>
</feature>
<proteinExistence type="inferred from homology"/>
<dbReference type="GO" id="GO:0006400">
    <property type="term" value="P:tRNA modification"/>
    <property type="evidence" value="ECO:0007669"/>
    <property type="project" value="TreeGrafter"/>
</dbReference>
<dbReference type="EMBL" id="ML179041">
    <property type="protein sequence ID" value="THV06786.1"/>
    <property type="molecule type" value="Genomic_DNA"/>
</dbReference>
<comment type="similarity">
    <text evidence="1">Belongs to the QNG1 protein family.</text>
</comment>
<gene>
    <name evidence="3" type="ORF">K435DRAFT_743375</name>
</gene>
<dbReference type="Pfam" id="PF10343">
    <property type="entry name" value="Q_salvage"/>
    <property type="match status" value="1"/>
</dbReference>
<keyword evidence="1" id="KW-0378">Hydrolase</keyword>
<evidence type="ECO:0000313" key="4">
    <source>
        <dbReference type="Proteomes" id="UP000297245"/>
    </source>
</evidence>